<dbReference type="InterPro" id="IPR001636">
    <property type="entry name" value="SAICAR_synth"/>
</dbReference>
<dbReference type="EC" id="6.3.2.6" evidence="8"/>
<protein>
    <recommendedName>
        <fullName evidence="8">Phosphoribosylaminoimidazole-succinocarboxamide synthase</fullName>
        <ecNumber evidence="8">6.3.2.6</ecNumber>
    </recommendedName>
    <alternativeName>
        <fullName evidence="8">SAICAR synthetase</fullName>
    </alternativeName>
</protein>
<comment type="pathway">
    <text evidence="1 8">Purine metabolism; IMP biosynthesis via de novo pathway; 5-amino-1-(5-phospho-D-ribosyl)imidazole-4-carboxamide from 5-amino-1-(5-phospho-D-ribosyl)imidazole-4-carboxylate: step 1/2.</text>
</comment>
<dbReference type="Gene3D" id="3.30.200.20">
    <property type="entry name" value="Phosphorylase Kinase, domain 1"/>
    <property type="match status" value="1"/>
</dbReference>
<dbReference type="GO" id="GO:0005524">
    <property type="term" value="F:ATP binding"/>
    <property type="evidence" value="ECO:0007669"/>
    <property type="project" value="UniProtKB-KW"/>
</dbReference>
<evidence type="ECO:0000256" key="3">
    <source>
        <dbReference type="ARBA" id="ARBA00022598"/>
    </source>
</evidence>
<dbReference type="NCBIfam" id="TIGR00081">
    <property type="entry name" value="purC"/>
    <property type="match status" value="1"/>
</dbReference>
<dbReference type="OrthoDB" id="9801549at2"/>
<evidence type="ECO:0000313" key="11">
    <source>
        <dbReference type="Proteomes" id="UP000006055"/>
    </source>
</evidence>
<dbReference type="Gene3D" id="3.30.470.20">
    <property type="entry name" value="ATP-grasp fold, B domain"/>
    <property type="match status" value="1"/>
</dbReference>
<evidence type="ECO:0000256" key="6">
    <source>
        <dbReference type="ARBA" id="ARBA00022840"/>
    </source>
</evidence>
<dbReference type="GO" id="GO:0004639">
    <property type="term" value="F:phosphoribosylaminoimidazolesuccinocarboxamide synthase activity"/>
    <property type="evidence" value="ECO:0007669"/>
    <property type="project" value="UniProtKB-UniRule"/>
</dbReference>
<dbReference type="KEGG" id="dti:Desti_5529"/>
<keyword evidence="6 8" id="KW-0067">ATP-binding</keyword>
<dbReference type="HOGENOM" id="CLU_045637_0_0_7"/>
<dbReference type="SUPFAM" id="SSF56104">
    <property type="entry name" value="SAICAR synthase-like"/>
    <property type="match status" value="1"/>
</dbReference>
<evidence type="ECO:0000256" key="1">
    <source>
        <dbReference type="ARBA" id="ARBA00004672"/>
    </source>
</evidence>
<evidence type="ECO:0000256" key="4">
    <source>
        <dbReference type="ARBA" id="ARBA00022741"/>
    </source>
</evidence>
<comment type="similarity">
    <text evidence="2 8">Belongs to the SAICAR synthetase family.</text>
</comment>
<keyword evidence="11" id="KW-1185">Reference proteome</keyword>
<keyword evidence="4 8" id="KW-0547">Nucleotide-binding</keyword>
<proteinExistence type="inferred from homology"/>
<evidence type="ECO:0000256" key="8">
    <source>
        <dbReference type="HAMAP-Rule" id="MF_00137"/>
    </source>
</evidence>
<evidence type="ECO:0000313" key="10">
    <source>
        <dbReference type="EMBL" id="AFM28111.1"/>
    </source>
</evidence>
<dbReference type="Pfam" id="PF01259">
    <property type="entry name" value="SAICAR_synt"/>
    <property type="match status" value="1"/>
</dbReference>
<dbReference type="NCBIfam" id="NF010568">
    <property type="entry name" value="PRK13961.1"/>
    <property type="match status" value="1"/>
</dbReference>
<evidence type="ECO:0000256" key="5">
    <source>
        <dbReference type="ARBA" id="ARBA00022755"/>
    </source>
</evidence>
<dbReference type="UniPathway" id="UPA00074">
    <property type="reaction ID" value="UER00131"/>
</dbReference>
<evidence type="ECO:0000256" key="7">
    <source>
        <dbReference type="ARBA" id="ARBA00048475"/>
    </source>
</evidence>
<dbReference type="InterPro" id="IPR028923">
    <property type="entry name" value="SAICAR_synt/ADE2_N"/>
</dbReference>
<gene>
    <name evidence="8" type="primary">purC</name>
    <name evidence="10" type="ordered locus">Desti_5529</name>
</gene>
<keyword evidence="5 8" id="KW-0658">Purine biosynthesis</keyword>
<dbReference type="PATRIC" id="fig|706587.4.peg.6234"/>
<evidence type="ECO:0000256" key="2">
    <source>
        <dbReference type="ARBA" id="ARBA00010190"/>
    </source>
</evidence>
<dbReference type="FunFam" id="3.30.470.20:FF:000015">
    <property type="entry name" value="Phosphoribosylaminoimidazole-succinocarboxamide synthase"/>
    <property type="match status" value="1"/>
</dbReference>
<dbReference type="PROSITE" id="PS01058">
    <property type="entry name" value="SAICAR_SYNTHETASE_2"/>
    <property type="match status" value="1"/>
</dbReference>
<dbReference type="STRING" id="706587.Desti_5529"/>
<evidence type="ECO:0000259" key="9">
    <source>
        <dbReference type="Pfam" id="PF01259"/>
    </source>
</evidence>
<dbReference type="EMBL" id="CP003360">
    <property type="protein sequence ID" value="AFM28111.1"/>
    <property type="molecule type" value="Genomic_DNA"/>
</dbReference>
<keyword evidence="3 8" id="KW-0436">Ligase</keyword>
<dbReference type="Proteomes" id="UP000006055">
    <property type="component" value="Chromosome"/>
</dbReference>
<dbReference type="RefSeq" id="WP_014813207.1">
    <property type="nucleotide sequence ID" value="NC_018025.1"/>
</dbReference>
<reference evidence="11" key="1">
    <citation type="submission" date="2012-06" db="EMBL/GenBank/DDBJ databases">
        <title>Complete sequence of chromosome of Desulfomonile tiedjei DSM 6799.</title>
        <authorList>
            <person name="Lucas S."/>
            <person name="Copeland A."/>
            <person name="Lapidus A."/>
            <person name="Glavina del Rio T."/>
            <person name="Dalin E."/>
            <person name="Tice H."/>
            <person name="Bruce D."/>
            <person name="Goodwin L."/>
            <person name="Pitluck S."/>
            <person name="Peters L."/>
            <person name="Ovchinnikova G."/>
            <person name="Zeytun A."/>
            <person name="Lu M."/>
            <person name="Kyrpides N."/>
            <person name="Mavromatis K."/>
            <person name="Ivanova N."/>
            <person name="Brettin T."/>
            <person name="Detter J.C."/>
            <person name="Han C."/>
            <person name="Larimer F."/>
            <person name="Land M."/>
            <person name="Hauser L."/>
            <person name="Markowitz V."/>
            <person name="Cheng J.-F."/>
            <person name="Hugenholtz P."/>
            <person name="Woyke T."/>
            <person name="Wu D."/>
            <person name="Spring S."/>
            <person name="Schroeder M."/>
            <person name="Brambilla E."/>
            <person name="Klenk H.-P."/>
            <person name="Eisen J.A."/>
        </authorList>
    </citation>
    <scope>NUCLEOTIDE SEQUENCE [LARGE SCALE GENOMIC DNA]</scope>
    <source>
        <strain evidence="11">ATCC 49306 / DSM 6799 / DCB-1</strain>
    </source>
</reference>
<organism evidence="10 11">
    <name type="scientific">Desulfomonile tiedjei (strain ATCC 49306 / DSM 6799 / DCB-1)</name>
    <dbReference type="NCBI Taxonomy" id="706587"/>
    <lineage>
        <taxon>Bacteria</taxon>
        <taxon>Pseudomonadati</taxon>
        <taxon>Thermodesulfobacteriota</taxon>
        <taxon>Desulfomonilia</taxon>
        <taxon>Desulfomonilales</taxon>
        <taxon>Desulfomonilaceae</taxon>
        <taxon>Desulfomonile</taxon>
    </lineage>
</organism>
<dbReference type="eggNOG" id="COG0152">
    <property type="taxonomic scope" value="Bacteria"/>
</dbReference>
<dbReference type="AlphaFoldDB" id="I4CEX0"/>
<comment type="catalytic activity">
    <reaction evidence="7 8">
        <text>5-amino-1-(5-phospho-D-ribosyl)imidazole-4-carboxylate + L-aspartate + ATP = (2S)-2-[5-amino-1-(5-phospho-beta-D-ribosyl)imidazole-4-carboxamido]succinate + ADP + phosphate + 2 H(+)</text>
        <dbReference type="Rhea" id="RHEA:22628"/>
        <dbReference type="ChEBI" id="CHEBI:15378"/>
        <dbReference type="ChEBI" id="CHEBI:29991"/>
        <dbReference type="ChEBI" id="CHEBI:30616"/>
        <dbReference type="ChEBI" id="CHEBI:43474"/>
        <dbReference type="ChEBI" id="CHEBI:58443"/>
        <dbReference type="ChEBI" id="CHEBI:77657"/>
        <dbReference type="ChEBI" id="CHEBI:456216"/>
        <dbReference type="EC" id="6.3.2.6"/>
    </reaction>
</comment>
<dbReference type="GO" id="GO:0005737">
    <property type="term" value="C:cytoplasm"/>
    <property type="evidence" value="ECO:0007669"/>
    <property type="project" value="TreeGrafter"/>
</dbReference>
<dbReference type="PANTHER" id="PTHR43700:SF1">
    <property type="entry name" value="PHOSPHORIBOSYLAMINOIMIDAZOLE-SUCCINOCARBOXAMIDE SYNTHASE"/>
    <property type="match status" value="1"/>
</dbReference>
<sequence length="300" mass="33621">MIPRAVKETELPTLSLKGRGKVRDVYDFGDKLLIISTDRISAFDVILPDPIPDKGKVLNSLSVFWMEKTRSICSNHLISANPSSYPVECKPHAEMLAGRSMLVTKAKTFPVECVVRGYIIGSGWKDYQATGGICGISLPAGLKQAEKLPEPIFTPSTKAELGEHDENISFAKVIDLVGQEDAQWLRDKTIELYLFGSRWAEERGIIIADTKFEFGATDDERILVDECMTPDSSRFWPVEQYSTGISPPSLDKQFVRDYLETLDWNKQPPAPSLPDEITSKTRQKYLDIYRILTGSELPTS</sequence>
<dbReference type="InterPro" id="IPR018236">
    <property type="entry name" value="SAICAR_synthetase_CS"/>
</dbReference>
<dbReference type="PANTHER" id="PTHR43700">
    <property type="entry name" value="PHOSPHORIBOSYLAMINOIMIDAZOLE-SUCCINOCARBOXAMIDE SYNTHASE"/>
    <property type="match status" value="1"/>
</dbReference>
<dbReference type="GO" id="GO:0006189">
    <property type="term" value="P:'de novo' IMP biosynthetic process"/>
    <property type="evidence" value="ECO:0007669"/>
    <property type="project" value="UniProtKB-UniRule"/>
</dbReference>
<dbReference type="CDD" id="cd01414">
    <property type="entry name" value="SAICAR_synt_Sc"/>
    <property type="match status" value="1"/>
</dbReference>
<feature type="domain" description="SAICAR synthetase/ADE2 N-terminal" evidence="9">
    <location>
        <begin position="19"/>
        <end position="269"/>
    </location>
</feature>
<name>I4CEX0_DESTA</name>
<accession>I4CEX0</accession>
<dbReference type="HAMAP" id="MF_00137">
    <property type="entry name" value="SAICAR_synth"/>
    <property type="match status" value="1"/>
</dbReference>